<protein>
    <recommendedName>
        <fullName evidence="1">diguanylate cyclase</fullName>
        <ecNumber evidence="1">2.7.7.65</ecNumber>
    </recommendedName>
</protein>
<keyword evidence="3" id="KW-1133">Transmembrane helix</keyword>
<feature type="transmembrane region" description="Helical" evidence="3">
    <location>
        <begin position="12"/>
        <end position="29"/>
    </location>
</feature>
<dbReference type="SMART" id="SM00267">
    <property type="entry name" value="GGDEF"/>
    <property type="match status" value="1"/>
</dbReference>
<dbReference type="InterPro" id="IPR029787">
    <property type="entry name" value="Nucleotide_cyclase"/>
</dbReference>
<comment type="catalytic activity">
    <reaction evidence="2">
        <text>2 GTP = 3',3'-c-di-GMP + 2 diphosphate</text>
        <dbReference type="Rhea" id="RHEA:24898"/>
        <dbReference type="ChEBI" id="CHEBI:33019"/>
        <dbReference type="ChEBI" id="CHEBI:37565"/>
        <dbReference type="ChEBI" id="CHEBI:58805"/>
        <dbReference type="EC" id="2.7.7.65"/>
    </reaction>
</comment>
<proteinExistence type="predicted"/>
<dbReference type="EMBL" id="JAJTND010000004">
    <property type="protein sequence ID" value="MCE3532288.1"/>
    <property type="molecule type" value="Genomic_DNA"/>
</dbReference>
<dbReference type="PROSITE" id="PS50887">
    <property type="entry name" value="GGDEF"/>
    <property type="match status" value="1"/>
</dbReference>
<dbReference type="Gene3D" id="3.30.70.270">
    <property type="match status" value="1"/>
</dbReference>
<evidence type="ECO:0000256" key="3">
    <source>
        <dbReference type="SAM" id="Phobius"/>
    </source>
</evidence>
<accession>A0ABS8X578</accession>
<reference evidence="5 6" key="1">
    <citation type="journal article" date="2024" name="Pathogens">
        <title>Characterization of a Novel Species of Legionella Isolated from a Healthcare Facility: Legionella resiliens sp. nov.</title>
        <authorList>
            <person name="Cristino S."/>
            <person name="Pascale M.R."/>
            <person name="Marino F."/>
            <person name="Derelitto C."/>
            <person name="Salaris S."/>
            <person name="Orsini M."/>
            <person name="Squarzoni S."/>
            <person name="Grottola A."/>
            <person name="Girolamini L."/>
        </authorList>
    </citation>
    <scope>NUCLEOTIDE SEQUENCE [LARGE SCALE GENOMIC DNA]</scope>
    <source>
        <strain evidence="5 6">8cVS16</strain>
    </source>
</reference>
<evidence type="ECO:0000259" key="4">
    <source>
        <dbReference type="PROSITE" id="PS50887"/>
    </source>
</evidence>
<dbReference type="SUPFAM" id="SSF55073">
    <property type="entry name" value="Nucleotide cyclase"/>
    <property type="match status" value="1"/>
</dbReference>
<dbReference type="CDD" id="cd01949">
    <property type="entry name" value="GGDEF"/>
    <property type="match status" value="1"/>
</dbReference>
<dbReference type="RefSeq" id="WP_232890734.1">
    <property type="nucleotide sequence ID" value="NZ_JAJSPM010000005.1"/>
</dbReference>
<keyword evidence="3" id="KW-0812">Transmembrane</keyword>
<dbReference type="InterPro" id="IPR000160">
    <property type="entry name" value="GGDEF_dom"/>
</dbReference>
<keyword evidence="3" id="KW-0472">Membrane</keyword>
<name>A0ABS8X578_9GAMM</name>
<dbReference type="PANTHER" id="PTHR45138:SF9">
    <property type="entry name" value="DIGUANYLATE CYCLASE DGCM-RELATED"/>
    <property type="match status" value="1"/>
</dbReference>
<evidence type="ECO:0000313" key="5">
    <source>
        <dbReference type="EMBL" id="MCE3532288.1"/>
    </source>
</evidence>
<feature type="domain" description="GGDEF" evidence="4">
    <location>
        <begin position="134"/>
        <end position="269"/>
    </location>
</feature>
<sequence length="270" mass="30903">MFSYISVVQEFIIILALGGLSAGAIASLTVYLPAYYAYVIPIFIQLIAYNYWIDKGERITLAIMLLFFLIMLIVSARMNHSSLNKIFLLSREKESLIDDLQTLSITDALTGLYNRRYFQSILQKEWDKAQRNHYSIILVSIDIDNFKLINDNLGHTSGDNFLIYFAKLLKKGFRRANDIIFRVGGDEFFIILVNQTIQEGLSVCHSFNDQFNNKKSKKKSIMKHITLSMGIVSTQGNYKLQIDTLIALADKALYQAKNEGKNRMVIKELT</sequence>
<organism evidence="5 6">
    <name type="scientific">Legionella resiliens</name>
    <dbReference type="NCBI Taxonomy" id="2905958"/>
    <lineage>
        <taxon>Bacteria</taxon>
        <taxon>Pseudomonadati</taxon>
        <taxon>Pseudomonadota</taxon>
        <taxon>Gammaproteobacteria</taxon>
        <taxon>Legionellales</taxon>
        <taxon>Legionellaceae</taxon>
        <taxon>Legionella</taxon>
    </lineage>
</organism>
<evidence type="ECO:0000256" key="2">
    <source>
        <dbReference type="ARBA" id="ARBA00034247"/>
    </source>
</evidence>
<dbReference type="InterPro" id="IPR050469">
    <property type="entry name" value="Diguanylate_Cyclase"/>
</dbReference>
<keyword evidence="6" id="KW-1185">Reference proteome</keyword>
<comment type="caution">
    <text evidence="5">The sequence shown here is derived from an EMBL/GenBank/DDBJ whole genome shotgun (WGS) entry which is preliminary data.</text>
</comment>
<gene>
    <name evidence="5" type="ORF">LXO92_07840</name>
</gene>
<dbReference type="PANTHER" id="PTHR45138">
    <property type="entry name" value="REGULATORY COMPONENTS OF SENSORY TRANSDUCTION SYSTEM"/>
    <property type="match status" value="1"/>
</dbReference>
<evidence type="ECO:0000256" key="1">
    <source>
        <dbReference type="ARBA" id="ARBA00012528"/>
    </source>
</evidence>
<dbReference type="Proteomes" id="UP001320170">
    <property type="component" value="Unassembled WGS sequence"/>
</dbReference>
<dbReference type="Pfam" id="PF00990">
    <property type="entry name" value="GGDEF"/>
    <property type="match status" value="1"/>
</dbReference>
<feature type="transmembrane region" description="Helical" evidence="3">
    <location>
        <begin position="35"/>
        <end position="52"/>
    </location>
</feature>
<dbReference type="InterPro" id="IPR043128">
    <property type="entry name" value="Rev_trsase/Diguanyl_cyclase"/>
</dbReference>
<dbReference type="NCBIfam" id="TIGR00254">
    <property type="entry name" value="GGDEF"/>
    <property type="match status" value="1"/>
</dbReference>
<evidence type="ECO:0000313" key="6">
    <source>
        <dbReference type="Proteomes" id="UP001320170"/>
    </source>
</evidence>
<feature type="transmembrane region" description="Helical" evidence="3">
    <location>
        <begin position="59"/>
        <end position="78"/>
    </location>
</feature>
<dbReference type="EC" id="2.7.7.65" evidence="1"/>